<protein>
    <submittedName>
        <fullName evidence="5">Chaperonin 10-like protein</fullName>
    </submittedName>
</protein>
<evidence type="ECO:0000313" key="6">
    <source>
        <dbReference type="Proteomes" id="UP001172101"/>
    </source>
</evidence>
<dbReference type="PANTHER" id="PTHR45348">
    <property type="entry name" value="HYPOTHETICAL OXIDOREDUCTASE (EUROFUNG)"/>
    <property type="match status" value="1"/>
</dbReference>
<dbReference type="InterPro" id="IPR011032">
    <property type="entry name" value="GroES-like_sf"/>
</dbReference>
<feature type="compositionally biased region" description="Polar residues" evidence="3">
    <location>
        <begin position="7"/>
        <end position="16"/>
    </location>
</feature>
<dbReference type="Gene3D" id="3.40.50.720">
    <property type="entry name" value="NAD(P)-binding Rossmann-like Domain"/>
    <property type="match status" value="1"/>
</dbReference>
<comment type="caution">
    <text evidence="5">The sequence shown here is derived from an EMBL/GenBank/DDBJ whole genome shotgun (WGS) entry which is preliminary data.</text>
</comment>
<feature type="domain" description="Enoyl reductase (ER)" evidence="4">
    <location>
        <begin position="164"/>
        <end position="532"/>
    </location>
</feature>
<feature type="region of interest" description="Disordered" evidence="3">
    <location>
        <begin position="135"/>
        <end position="155"/>
    </location>
</feature>
<evidence type="ECO:0000313" key="5">
    <source>
        <dbReference type="EMBL" id="KAK0709986.1"/>
    </source>
</evidence>
<feature type="compositionally biased region" description="Polar residues" evidence="3">
    <location>
        <begin position="135"/>
        <end position="145"/>
    </location>
</feature>
<accession>A0AA40DQR0</accession>
<gene>
    <name evidence="5" type="ORF">B0T26DRAFT_723721</name>
</gene>
<evidence type="ECO:0000256" key="3">
    <source>
        <dbReference type="SAM" id="MobiDB-lite"/>
    </source>
</evidence>
<proteinExistence type="inferred from homology"/>
<dbReference type="InterPro" id="IPR013154">
    <property type="entry name" value="ADH-like_N"/>
</dbReference>
<comment type="similarity">
    <text evidence="1">Belongs to the zinc-containing alcohol dehydrogenase family.</text>
</comment>
<feature type="region of interest" description="Disordered" evidence="3">
    <location>
        <begin position="1"/>
        <end position="57"/>
    </location>
</feature>
<reference evidence="5" key="1">
    <citation type="submission" date="2023-06" db="EMBL/GenBank/DDBJ databases">
        <title>Genome-scale phylogeny and comparative genomics of the fungal order Sordariales.</title>
        <authorList>
            <consortium name="Lawrence Berkeley National Laboratory"/>
            <person name="Hensen N."/>
            <person name="Bonometti L."/>
            <person name="Westerberg I."/>
            <person name="Brannstrom I.O."/>
            <person name="Guillou S."/>
            <person name="Cros-Aarteil S."/>
            <person name="Calhoun S."/>
            <person name="Haridas S."/>
            <person name="Kuo A."/>
            <person name="Mondo S."/>
            <person name="Pangilinan J."/>
            <person name="Riley R."/>
            <person name="LaButti K."/>
            <person name="Andreopoulos B."/>
            <person name="Lipzen A."/>
            <person name="Chen C."/>
            <person name="Yanf M."/>
            <person name="Daum C."/>
            <person name="Ng V."/>
            <person name="Clum A."/>
            <person name="Steindorff A."/>
            <person name="Ohm R."/>
            <person name="Martin F."/>
            <person name="Silar P."/>
            <person name="Natvig D."/>
            <person name="Lalanne C."/>
            <person name="Gautier V."/>
            <person name="Ament-velasquez S.L."/>
            <person name="Kruys A."/>
            <person name="Hutchinson M.I."/>
            <person name="Powell A.J."/>
            <person name="Barry K."/>
            <person name="Miller A.N."/>
            <person name="Grigoriev I.V."/>
            <person name="Debuchy R."/>
            <person name="Gladieux P."/>
            <person name="Thoren M.H."/>
            <person name="Johannesson H."/>
        </authorList>
    </citation>
    <scope>NUCLEOTIDE SEQUENCE</scope>
    <source>
        <strain evidence="5">SMH2392-1A</strain>
    </source>
</reference>
<evidence type="ECO:0000256" key="2">
    <source>
        <dbReference type="ARBA" id="ARBA00023002"/>
    </source>
</evidence>
<dbReference type="CDD" id="cd08249">
    <property type="entry name" value="enoyl_reductase_like"/>
    <property type="match status" value="1"/>
</dbReference>
<name>A0AA40DQR0_9PEZI</name>
<evidence type="ECO:0000256" key="1">
    <source>
        <dbReference type="ARBA" id="ARBA00008072"/>
    </source>
</evidence>
<dbReference type="Gene3D" id="3.90.180.10">
    <property type="entry name" value="Medium-chain alcohol dehydrogenases, catalytic domain"/>
    <property type="match status" value="1"/>
</dbReference>
<dbReference type="SUPFAM" id="SSF50129">
    <property type="entry name" value="GroES-like"/>
    <property type="match status" value="1"/>
</dbReference>
<dbReference type="GeneID" id="85325907"/>
<keyword evidence="2" id="KW-0560">Oxidoreductase</keyword>
<dbReference type="Proteomes" id="UP001172101">
    <property type="component" value="Unassembled WGS sequence"/>
</dbReference>
<dbReference type="InterPro" id="IPR047122">
    <property type="entry name" value="Trans-enoyl_RdTase-like"/>
</dbReference>
<dbReference type="AlphaFoldDB" id="A0AA40DQR0"/>
<dbReference type="InterPro" id="IPR036291">
    <property type="entry name" value="NAD(P)-bd_dom_sf"/>
</dbReference>
<dbReference type="EMBL" id="JAUIRO010000006">
    <property type="protein sequence ID" value="KAK0709986.1"/>
    <property type="molecule type" value="Genomic_DNA"/>
</dbReference>
<dbReference type="RefSeq" id="XP_060293290.1">
    <property type="nucleotide sequence ID" value="XM_060442637.1"/>
</dbReference>
<dbReference type="GO" id="GO:0016651">
    <property type="term" value="F:oxidoreductase activity, acting on NAD(P)H"/>
    <property type="evidence" value="ECO:0007669"/>
    <property type="project" value="InterPro"/>
</dbReference>
<dbReference type="Pfam" id="PF00107">
    <property type="entry name" value="ADH_zinc_N"/>
    <property type="match status" value="1"/>
</dbReference>
<sequence length="534" mass="56859">MHGKCQEPSSSPTNTGHDVRPCFGYAGRAASDEKKSRCGVPPPDLDPQHAALRPLTDITPPCSEKLRLAQYPSSPAISNLVQQRPGFRTVKLPRATLSYRRSRCFPYFKLLHRCSRPFLTQPAASSRAYHLSKSLDSSINQRQASPTPPPTMSENQAAWLPKKGAYPLEVKEAPYTAPGPGQLVIKNAAVAINPVDWAIQKPGIPTMSYLKYPAILGDDVAGEVVAVGPGPVGELFRVGDRVLGCAAGQDKRCNDAVQGAFQTYPVLQSIQTAKMPDNIAYEAACVLPLALSTAASALFLDEYVGLAYPTSPRAEPNGHTVVIWGASTSVGSCAVQLARSAGYDVIATASPKNFDYVRRLGAKAVFDYRSKTAVADILKAIDGRPCAGAVALGAQSMGPCLDIVGAAPGVTGKDGAKKRKFVTQISGPVNPEALAEATALTFVGLIFQFVWFGISTAVRARVRGVQYKFVWGSDLVETDLAAHIYNTYLPAALASGEFVPAPEPHVVGHGLDKIQDAFELCKKGMSAKKVVVSL</sequence>
<dbReference type="InterPro" id="IPR020843">
    <property type="entry name" value="ER"/>
</dbReference>
<dbReference type="PANTHER" id="PTHR45348:SF2">
    <property type="entry name" value="ZINC-TYPE ALCOHOL DEHYDROGENASE-LIKE PROTEIN C2E1P3.01"/>
    <property type="match status" value="1"/>
</dbReference>
<dbReference type="InterPro" id="IPR013149">
    <property type="entry name" value="ADH-like_C"/>
</dbReference>
<evidence type="ECO:0000259" key="4">
    <source>
        <dbReference type="SMART" id="SM00829"/>
    </source>
</evidence>
<organism evidence="5 6">
    <name type="scientific">Lasiosphaeria miniovina</name>
    <dbReference type="NCBI Taxonomy" id="1954250"/>
    <lineage>
        <taxon>Eukaryota</taxon>
        <taxon>Fungi</taxon>
        <taxon>Dikarya</taxon>
        <taxon>Ascomycota</taxon>
        <taxon>Pezizomycotina</taxon>
        <taxon>Sordariomycetes</taxon>
        <taxon>Sordariomycetidae</taxon>
        <taxon>Sordariales</taxon>
        <taxon>Lasiosphaeriaceae</taxon>
        <taxon>Lasiosphaeria</taxon>
    </lineage>
</organism>
<keyword evidence="6" id="KW-1185">Reference proteome</keyword>
<dbReference type="SUPFAM" id="SSF51735">
    <property type="entry name" value="NAD(P)-binding Rossmann-fold domains"/>
    <property type="match status" value="1"/>
</dbReference>
<dbReference type="Pfam" id="PF08240">
    <property type="entry name" value="ADH_N"/>
    <property type="match status" value="1"/>
</dbReference>
<dbReference type="SMART" id="SM00829">
    <property type="entry name" value="PKS_ER"/>
    <property type="match status" value="1"/>
</dbReference>